<accession>A0A1W0B894</accession>
<dbReference type="Proteomes" id="UP000188836">
    <property type="component" value="Unassembled WGS sequence"/>
</dbReference>
<protein>
    <submittedName>
        <fullName evidence="1">Uncharacterized protein</fullName>
    </submittedName>
</protein>
<name>A0A1W0B894_9NOCA</name>
<dbReference type="EMBL" id="MUMY01000001">
    <property type="protein sequence ID" value="ONM50420.1"/>
    <property type="molecule type" value="Genomic_DNA"/>
</dbReference>
<comment type="caution">
    <text evidence="1">The sequence shown here is derived from an EMBL/GenBank/DDBJ whole genome shotgun (WGS) entry which is preliminary data.</text>
</comment>
<sequence length="154" mass="16728">MFIGSHAFRNRLNANVKTGFDASGNPVHAIVRMDGRNFGNFLVTNPDFWRLVELNGGDVVFYGCGLADGERSFAEMVARGAQSHGLDRTIYAPSGETLTQAHNPDGTLQATPLKDATDGPPWLKWWENPTRSSIAVIDGRFWGFHPPSALAAAA</sequence>
<reference evidence="1 2" key="1">
    <citation type="journal article" date="2016" name="Antonie Van Leeuwenhoek">
        <title>Nocardia donostiensis sp. nov., isolated from human respiratory specimens.</title>
        <authorList>
            <person name="Ercibengoa M."/>
            <person name="Bell M."/>
            <person name="Marimon J.M."/>
            <person name="Humrighouse B."/>
            <person name="Klenk H.P."/>
            <person name="Potter G."/>
            <person name="Perez-Trallero E."/>
        </authorList>
    </citation>
    <scope>NUCLEOTIDE SEQUENCE [LARGE SCALE GENOMIC DNA]</scope>
    <source>
        <strain evidence="1 2">X1655</strain>
    </source>
</reference>
<evidence type="ECO:0000313" key="2">
    <source>
        <dbReference type="Proteomes" id="UP000188836"/>
    </source>
</evidence>
<proteinExistence type="predicted"/>
<organism evidence="1 2">
    <name type="scientific">Nocardia donostiensis</name>
    <dbReference type="NCBI Taxonomy" id="1538463"/>
    <lineage>
        <taxon>Bacteria</taxon>
        <taxon>Bacillati</taxon>
        <taxon>Actinomycetota</taxon>
        <taxon>Actinomycetes</taxon>
        <taxon>Mycobacteriales</taxon>
        <taxon>Nocardiaceae</taxon>
        <taxon>Nocardia</taxon>
    </lineage>
</organism>
<gene>
    <name evidence="1" type="ORF">B0T46_00345</name>
</gene>
<keyword evidence="2" id="KW-1185">Reference proteome</keyword>
<dbReference type="AlphaFoldDB" id="A0A1W0B894"/>
<evidence type="ECO:0000313" key="1">
    <source>
        <dbReference type="EMBL" id="ONM50420.1"/>
    </source>
</evidence>